<evidence type="ECO:0000256" key="12">
    <source>
        <dbReference type="ARBA" id="ARBA00048988"/>
    </source>
</evidence>
<dbReference type="GO" id="GO:0033202">
    <property type="term" value="C:DNA helicase complex"/>
    <property type="evidence" value="ECO:0007669"/>
    <property type="project" value="TreeGrafter"/>
</dbReference>
<keyword evidence="10 13" id="KW-0413">Isomerase</keyword>
<comment type="similarity">
    <text evidence="13">Belongs to the helicase family. AddA subfamily.</text>
</comment>
<comment type="cofactor">
    <cofactor evidence="13">
        <name>Mg(2+)</name>
        <dbReference type="ChEBI" id="CHEBI:18420"/>
    </cofactor>
</comment>
<name>G8PC82_PEDCP</name>
<dbReference type="InterPro" id="IPR014016">
    <property type="entry name" value="UvrD-like_ATP-bd"/>
</dbReference>
<keyword evidence="2 13" id="KW-0547">Nucleotide-binding</keyword>
<dbReference type="RefSeq" id="WP_014216254.1">
    <property type="nucleotide sequence ID" value="NC_016605.1"/>
</dbReference>
<dbReference type="InterPro" id="IPR038726">
    <property type="entry name" value="PDDEXK_AddAB-type"/>
</dbReference>
<evidence type="ECO:0000256" key="7">
    <source>
        <dbReference type="ARBA" id="ARBA00022840"/>
    </source>
</evidence>
<dbReference type="GO" id="GO:0005524">
    <property type="term" value="F:ATP binding"/>
    <property type="evidence" value="ECO:0007669"/>
    <property type="project" value="UniProtKB-UniRule"/>
</dbReference>
<protein>
    <recommendedName>
        <fullName evidence="13">ATP-dependent helicase/nuclease subunit A</fullName>
        <ecNumber evidence="13">3.1.-.-</ecNumber>
        <ecNumber evidence="13">5.6.2.4</ecNumber>
    </recommendedName>
    <alternativeName>
        <fullName evidence="13">ATP-dependent helicase/nuclease AddA</fullName>
    </alternativeName>
    <alternativeName>
        <fullName evidence="13">DNA 3'-5' helicase AddA</fullName>
    </alternativeName>
</protein>
<feature type="binding site" evidence="14">
    <location>
        <begin position="25"/>
        <end position="32"/>
    </location>
    <ligand>
        <name>ATP</name>
        <dbReference type="ChEBI" id="CHEBI:30616"/>
    </ligand>
</feature>
<gene>
    <name evidence="13 17" type="primary">addA</name>
    <name evidence="17" type="ordered locus">PECL_1848</name>
</gene>
<dbReference type="PANTHER" id="PTHR11070:SF48">
    <property type="entry name" value="ATP-DEPENDENT HELICASE_NUCLEASE SUBUNIT A"/>
    <property type="match status" value="1"/>
</dbReference>
<keyword evidence="9 13" id="KW-0234">DNA repair</keyword>
<organism evidence="17 18">
    <name type="scientific">Pediococcus claussenii (strain ATCC BAA-344 / DSM 14800 / JCM 18046 / KCTC 3811 / LMG 21948 / P06)</name>
    <dbReference type="NCBI Taxonomy" id="701521"/>
    <lineage>
        <taxon>Bacteria</taxon>
        <taxon>Bacillati</taxon>
        <taxon>Bacillota</taxon>
        <taxon>Bacilli</taxon>
        <taxon>Lactobacillales</taxon>
        <taxon>Lactobacillaceae</taxon>
        <taxon>Pediococcus</taxon>
    </lineage>
</organism>
<evidence type="ECO:0000256" key="11">
    <source>
        <dbReference type="ARBA" id="ARBA00034617"/>
    </source>
</evidence>
<dbReference type="Gene3D" id="3.40.50.300">
    <property type="entry name" value="P-loop containing nucleotide triphosphate hydrolases"/>
    <property type="match status" value="4"/>
</dbReference>
<dbReference type="GO" id="GO:0008408">
    <property type="term" value="F:3'-5' exonuclease activity"/>
    <property type="evidence" value="ECO:0007669"/>
    <property type="project" value="UniProtKB-UniRule"/>
</dbReference>
<dbReference type="KEGG" id="pce:PECL_1848"/>
<dbReference type="GO" id="GO:0000724">
    <property type="term" value="P:double-strand break repair via homologous recombination"/>
    <property type="evidence" value="ECO:0007669"/>
    <property type="project" value="UniProtKB-UniRule"/>
</dbReference>
<dbReference type="InterPro" id="IPR014152">
    <property type="entry name" value="AddA"/>
</dbReference>
<dbReference type="EMBL" id="CP003137">
    <property type="protein sequence ID" value="AEV96060.1"/>
    <property type="molecule type" value="Genomic_DNA"/>
</dbReference>
<dbReference type="Gene3D" id="6.10.250.2380">
    <property type="match status" value="1"/>
</dbReference>
<comment type="subunit">
    <text evidence="13">Heterodimer of AddA and AddB/RexB.</text>
</comment>
<dbReference type="GO" id="GO:0016887">
    <property type="term" value="F:ATP hydrolysis activity"/>
    <property type="evidence" value="ECO:0007669"/>
    <property type="project" value="RHEA"/>
</dbReference>
<dbReference type="AlphaFoldDB" id="G8PC82"/>
<comment type="catalytic activity">
    <reaction evidence="11 13">
        <text>Couples ATP hydrolysis with the unwinding of duplex DNA by translocating in the 3'-5' direction.</text>
        <dbReference type="EC" id="5.6.2.4"/>
    </reaction>
</comment>
<dbReference type="InterPro" id="IPR011335">
    <property type="entry name" value="Restrct_endonuc-II-like"/>
</dbReference>
<dbReference type="Pfam" id="PF00580">
    <property type="entry name" value="UvrD-helicase"/>
    <property type="match status" value="1"/>
</dbReference>
<dbReference type="NCBIfam" id="TIGR02785">
    <property type="entry name" value="addA_Gpos"/>
    <property type="match status" value="1"/>
</dbReference>
<dbReference type="HOGENOM" id="CLU_001114_3_1_9"/>
<keyword evidence="5 13" id="KW-0347">Helicase</keyword>
<keyword evidence="1 13" id="KW-0540">Nuclease</keyword>
<dbReference type="Proteomes" id="UP000005444">
    <property type="component" value="Chromosome"/>
</dbReference>
<dbReference type="GO" id="GO:0043138">
    <property type="term" value="F:3'-5' DNA helicase activity"/>
    <property type="evidence" value="ECO:0007669"/>
    <property type="project" value="UniProtKB-UniRule"/>
</dbReference>
<dbReference type="InterPro" id="IPR014017">
    <property type="entry name" value="DNA_helicase_UvrD-like_C"/>
</dbReference>
<keyword evidence="18" id="KW-1185">Reference proteome</keyword>
<comment type="catalytic activity">
    <reaction evidence="12 13">
        <text>ATP + H2O = ADP + phosphate + H(+)</text>
        <dbReference type="Rhea" id="RHEA:13065"/>
        <dbReference type="ChEBI" id="CHEBI:15377"/>
        <dbReference type="ChEBI" id="CHEBI:15378"/>
        <dbReference type="ChEBI" id="CHEBI:30616"/>
        <dbReference type="ChEBI" id="CHEBI:43474"/>
        <dbReference type="ChEBI" id="CHEBI:456216"/>
        <dbReference type="EC" id="5.6.2.4"/>
    </reaction>
</comment>
<dbReference type="PATRIC" id="fig|701521.8.peg.1748"/>
<sequence length="1233" mass="141184">MNKRQYTESQQHAIEDDGRNILVSASAGSGKTSVLVERVIQKVLKGEDVDRLLVVTFTDAAAKEMKDRIRKAITDQINVATDMEQRQHLLQQLDNLANASISTLHSFCLSIIQTYYYVIDLDPAFRVMSDQTESELLKETVWEDLRENFYQSRQETFSRITRNFSNDRSDQGMEDLVMELINFADANPDPIEWLNQLSKNYEVVENDVMNSPFIKNKVIPFFEHELHLMLNQIQDALDLANEGGAILEKSRNVIQAEKDSVEAVLSNMNQNWNSFKAAMENVDFSGRLSQKKDEITKTFNQEVKPLRGGTGDFKNGYRDSFNQLKGGFIKFNEEELIDVLKDSQSIVAELVSVVKIFMTKFAEEKKRRHVLEFSDFEHFALQILTSDNDNSRMVRESFQNKFNEVIVDEYQDINPLQETILTTVSRPEPGNMFMVGDVKQSIYAFRMAEPGLFLKKNNQFKEDDNPNQRIILAENFRSMQNIDMFTNFVFNQIMDEKVGQIEYDEDAQLKYGAAYYPENFKNSTEVLIYEKNTNSGQVVDKADSQIRMIAEKIQKMIQDDTQVYDKGSQDMRSIRYSDIALLESNRNLNLKLVEIFKEYGIPIDVGDANDYFQTTEISIVMDFLKVIDNPYQDIPLAAVLRSPIVGLNENELAFLRIGKKNGNYYEAVLKFYNEPQNEVNNEFKMKLKNKVVMFITELEKLRMLARTDSVSNLLWTIFNDTGYLDYVGGMPDGPQRQNNLHALYERARDYEQSSFKGLFQFVRFVEKMRQRDDDLSENPVKTDDEAVAVMTIHGSKGLEFPIVFLIDATHRFNLRDVNSGTVLDRSLGIGITLKDLTRHLLIDTPQKMIIQRSKLTESLAEEMRVLYVALTRAQQKLIITGSTDNAEKMIENWKAVASGRNELLDEKTRALAKSFMDWIGPAILRDEQVAEKYDVNLAPGVSRKANVSLQIFSDEELGNEGSVVVNKPKAQSVVNKQVASSKDLQWISDVLDFEYHDQGATTTAAYQSVSEVKRQFDDPDKLLMNFSEVEENQQFKSVNRYLNTELAKPKFLQDTKQPVASEIGTATHLVLQKIDLNRPVTQESIEELIADLVENRILSSEIAQKIKIKSILNFFDTELGRLMLGHASQVHREEPFSLLIPAKRIFSQVKGDQKLLIHGIIDAYIVIEGRVIVLDYKTDFILPGSPDHGVASIVDKYRGQINMYGIALQDILKMKVNEKYIYLLSTGQLVSVN</sequence>
<dbReference type="Pfam" id="PF12705">
    <property type="entry name" value="PDDEXK_1"/>
    <property type="match status" value="1"/>
</dbReference>
<proteinExistence type="inferred from homology"/>
<dbReference type="HAMAP" id="MF_01451">
    <property type="entry name" value="AddA"/>
    <property type="match status" value="1"/>
</dbReference>
<dbReference type="PANTHER" id="PTHR11070">
    <property type="entry name" value="UVRD / RECB / PCRA DNA HELICASE FAMILY MEMBER"/>
    <property type="match status" value="1"/>
</dbReference>
<dbReference type="STRING" id="701521.PECL_1848"/>
<dbReference type="InterPro" id="IPR011604">
    <property type="entry name" value="PDDEXK-like_dom_sf"/>
</dbReference>
<evidence type="ECO:0000256" key="13">
    <source>
        <dbReference type="HAMAP-Rule" id="MF_01451"/>
    </source>
</evidence>
<evidence type="ECO:0000256" key="3">
    <source>
        <dbReference type="ARBA" id="ARBA00022763"/>
    </source>
</evidence>
<evidence type="ECO:0000256" key="8">
    <source>
        <dbReference type="ARBA" id="ARBA00023125"/>
    </source>
</evidence>
<dbReference type="SUPFAM" id="SSF52540">
    <property type="entry name" value="P-loop containing nucleoside triphosphate hydrolases"/>
    <property type="match status" value="1"/>
</dbReference>
<evidence type="ECO:0000256" key="14">
    <source>
        <dbReference type="PROSITE-ProRule" id="PRU00560"/>
    </source>
</evidence>
<evidence type="ECO:0000259" key="16">
    <source>
        <dbReference type="PROSITE" id="PS51217"/>
    </source>
</evidence>
<keyword evidence="3 13" id="KW-0227">DNA damage</keyword>
<dbReference type="InterPro" id="IPR000212">
    <property type="entry name" value="DNA_helicase_UvrD/REP"/>
</dbReference>
<dbReference type="PROSITE" id="PS51198">
    <property type="entry name" value="UVRD_HELICASE_ATP_BIND"/>
    <property type="match status" value="1"/>
</dbReference>
<dbReference type="GO" id="GO:0003690">
    <property type="term" value="F:double-stranded DNA binding"/>
    <property type="evidence" value="ECO:0007669"/>
    <property type="project" value="UniProtKB-UniRule"/>
</dbReference>
<evidence type="ECO:0000313" key="17">
    <source>
        <dbReference type="EMBL" id="AEV96060.1"/>
    </source>
</evidence>
<reference evidence="17 18" key="1">
    <citation type="journal article" date="2012" name="J. Bacteriol.">
        <title>Complete Genome Sequence of the Beer Spoilage Organism Pediococcus claussenii ATCC BAA-344T.</title>
        <authorList>
            <person name="Pittet V."/>
            <person name="Abegunde T."/>
            <person name="Marfleet T."/>
            <person name="Haakensen M."/>
            <person name="Morrow K."/>
            <person name="Jayaprakash T."/>
            <person name="Schroeder K."/>
            <person name="Trost B."/>
            <person name="Byrns S."/>
            <person name="Bergsveinson J."/>
            <person name="Kusalik A."/>
            <person name="Ziola B."/>
        </authorList>
    </citation>
    <scope>NUCLEOTIDE SEQUENCE [LARGE SCALE GENOMIC DNA]</scope>
    <source>
        <strain evidence="17 18">ATCC BAA-344</strain>
    </source>
</reference>
<accession>G8PC82</accession>
<dbReference type="EC" id="5.6.2.4" evidence="13"/>
<evidence type="ECO:0000313" key="18">
    <source>
        <dbReference type="Proteomes" id="UP000005444"/>
    </source>
</evidence>
<evidence type="ECO:0000256" key="9">
    <source>
        <dbReference type="ARBA" id="ARBA00023204"/>
    </source>
</evidence>
<dbReference type="PROSITE" id="PS51217">
    <property type="entry name" value="UVRD_HELICASE_CTER"/>
    <property type="match status" value="1"/>
</dbReference>
<evidence type="ECO:0000256" key="6">
    <source>
        <dbReference type="ARBA" id="ARBA00022839"/>
    </source>
</evidence>
<dbReference type="GO" id="GO:0005829">
    <property type="term" value="C:cytosol"/>
    <property type="evidence" value="ECO:0007669"/>
    <property type="project" value="TreeGrafter"/>
</dbReference>
<dbReference type="CDD" id="cd17932">
    <property type="entry name" value="DEXQc_UvrD"/>
    <property type="match status" value="1"/>
</dbReference>
<evidence type="ECO:0000256" key="1">
    <source>
        <dbReference type="ARBA" id="ARBA00022722"/>
    </source>
</evidence>
<keyword evidence="8 13" id="KW-0238">DNA-binding</keyword>
<comment type="function">
    <text evidence="13">The heterodimer acts as both an ATP-dependent DNA helicase and an ATP-dependent, dual-direction single-stranded exonuclease. Recognizes the chi site generating a DNA molecule suitable for the initiation of homologous recombination. The AddA nuclease domain is required for chi fragment generation; this subunit has the helicase and 3' -&gt; 5' nuclease activities.</text>
</comment>
<evidence type="ECO:0000256" key="10">
    <source>
        <dbReference type="ARBA" id="ARBA00023235"/>
    </source>
</evidence>
<evidence type="ECO:0000256" key="2">
    <source>
        <dbReference type="ARBA" id="ARBA00022741"/>
    </source>
</evidence>
<dbReference type="Gene3D" id="1.10.486.10">
    <property type="entry name" value="PCRA, domain 4"/>
    <property type="match status" value="1"/>
</dbReference>
<evidence type="ECO:0000256" key="4">
    <source>
        <dbReference type="ARBA" id="ARBA00022801"/>
    </source>
</evidence>
<dbReference type="Pfam" id="PF13361">
    <property type="entry name" value="UvrD_C"/>
    <property type="match status" value="1"/>
</dbReference>
<dbReference type="Gene3D" id="3.90.320.10">
    <property type="match status" value="1"/>
</dbReference>
<dbReference type="InterPro" id="IPR027417">
    <property type="entry name" value="P-loop_NTPase"/>
</dbReference>
<dbReference type="EC" id="3.1.-.-" evidence="13"/>
<keyword evidence="7 13" id="KW-0067">ATP-binding</keyword>
<evidence type="ECO:0000256" key="5">
    <source>
        <dbReference type="ARBA" id="ARBA00022806"/>
    </source>
</evidence>
<dbReference type="eggNOG" id="COG1074">
    <property type="taxonomic scope" value="Bacteria"/>
</dbReference>
<dbReference type="SUPFAM" id="SSF52980">
    <property type="entry name" value="Restriction endonuclease-like"/>
    <property type="match status" value="1"/>
</dbReference>
<feature type="domain" description="UvrD-like helicase ATP-binding" evidence="15">
    <location>
        <begin position="4"/>
        <end position="479"/>
    </location>
</feature>
<keyword evidence="6 13" id="KW-0269">Exonuclease</keyword>
<evidence type="ECO:0000259" key="15">
    <source>
        <dbReference type="PROSITE" id="PS51198"/>
    </source>
</evidence>
<feature type="domain" description="UvrD-like helicase C-terminal" evidence="16">
    <location>
        <begin position="506"/>
        <end position="797"/>
    </location>
</feature>
<keyword evidence="4 13" id="KW-0378">Hydrolase</keyword>